<feature type="compositionally biased region" description="Low complexity" evidence="1">
    <location>
        <begin position="431"/>
        <end position="446"/>
    </location>
</feature>
<proteinExistence type="predicted"/>
<name>A0A7Z7IZA5_XANCH</name>
<dbReference type="Gene3D" id="2.70.70.10">
    <property type="entry name" value="Glucose Permease (Domain IIA)"/>
    <property type="match status" value="1"/>
</dbReference>
<feature type="domain" description="X-Tfes XVIPCD" evidence="3">
    <location>
        <begin position="328"/>
        <end position="425"/>
    </location>
</feature>
<dbReference type="InterPro" id="IPR002477">
    <property type="entry name" value="Peptidoglycan-bd-like"/>
</dbReference>
<accession>A0A7Z7IZA5</accession>
<dbReference type="Pfam" id="PF26482">
    <property type="entry name" value="DUF8155"/>
    <property type="match status" value="1"/>
</dbReference>
<organism evidence="5 7">
    <name type="scientific">Xanthomonas campestris pv. phaseoli</name>
    <dbReference type="NCBI Taxonomy" id="317013"/>
    <lineage>
        <taxon>Bacteria</taxon>
        <taxon>Pseudomonadati</taxon>
        <taxon>Pseudomonadota</taxon>
        <taxon>Gammaproteobacteria</taxon>
        <taxon>Lysobacterales</taxon>
        <taxon>Lysobacteraceae</taxon>
        <taxon>Xanthomonas</taxon>
    </lineage>
</organism>
<dbReference type="Pfam" id="PF01471">
    <property type="entry name" value="PG_binding_1"/>
    <property type="match status" value="1"/>
</dbReference>
<dbReference type="Pfam" id="PF20410">
    <property type="entry name" value="X-Tfes_XVIPCD"/>
    <property type="match status" value="1"/>
</dbReference>
<dbReference type="InterPro" id="IPR036366">
    <property type="entry name" value="PGBDSf"/>
</dbReference>
<evidence type="ECO:0000259" key="2">
    <source>
        <dbReference type="Pfam" id="PF01471"/>
    </source>
</evidence>
<evidence type="ECO:0000313" key="7">
    <source>
        <dbReference type="Proteomes" id="UP000234345"/>
    </source>
</evidence>
<dbReference type="EMBL" id="OCZC01000047">
    <property type="protein sequence ID" value="SOO23260.1"/>
    <property type="molecule type" value="Genomic_DNA"/>
</dbReference>
<dbReference type="SUPFAM" id="SSF47090">
    <property type="entry name" value="PGBD-like"/>
    <property type="match status" value="1"/>
</dbReference>
<evidence type="ECO:0000313" key="6">
    <source>
        <dbReference type="EMBL" id="SOO26338.1"/>
    </source>
</evidence>
<sequence>MATEDGNVVQPASYRLQQFHSPRLGNQRVEDFEGLVTHHPGANARAQVVDGIPVNVENSRTRSYGVIGGEIQELETRRTDGGASSVIGVDQVLLTKDFMLEDSRIPPGGANVRAVDVPSPVAGYIARVDADRFGAVDIYDRKDGELVARVLHLDPVGVSVGDSVEYGQSLGTQSNKGLPNAGKHVHMEVDTRYYQQSENYMEDLASGRLSIDAQTRMHGIEPRPVIDDGIIRIGESSDIVRKVQRTLNAEGFRGVDNQPLPEDGIYRLSMQPAVINYQQAHGLSQTGDIDPATLQQIAPRVFPPELNRDDHNASPTYRNIQGVAPSQDPLHRQAEEAVRRLEQGLGRDYDGNSARLAASSAYLAKEHGLSRIDHVVLSENTKSVQQGENVFVVEGALNDPAHKMAHMKTSDAIAQPVEQSLAQLQSLGETQRQQQSQQQEQQREQSIAPQHRTV</sequence>
<dbReference type="InterPro" id="IPR036365">
    <property type="entry name" value="PGBD-like_sf"/>
</dbReference>
<evidence type="ECO:0000313" key="5">
    <source>
        <dbReference type="EMBL" id="SOO23260.1"/>
    </source>
</evidence>
<feature type="domain" description="Peptidoglycan binding-like" evidence="2">
    <location>
        <begin position="237"/>
        <end position="296"/>
    </location>
</feature>
<dbReference type="InterPro" id="IPR011055">
    <property type="entry name" value="Dup_hybrid_motif"/>
</dbReference>
<evidence type="ECO:0008006" key="8">
    <source>
        <dbReference type="Google" id="ProtNLM"/>
    </source>
</evidence>
<dbReference type="Gene3D" id="1.10.101.10">
    <property type="entry name" value="PGBD-like superfamily/PGBD"/>
    <property type="match status" value="1"/>
</dbReference>
<protein>
    <recommendedName>
        <fullName evidence="8">Peptidoglycan-binding protein</fullName>
    </recommendedName>
</protein>
<evidence type="ECO:0000256" key="1">
    <source>
        <dbReference type="SAM" id="MobiDB-lite"/>
    </source>
</evidence>
<dbReference type="Proteomes" id="UP000234345">
    <property type="component" value="Unassembled WGS sequence"/>
</dbReference>
<evidence type="ECO:0000259" key="4">
    <source>
        <dbReference type="Pfam" id="PF26482"/>
    </source>
</evidence>
<comment type="caution">
    <text evidence="5">The sequence shown here is derived from an EMBL/GenBank/DDBJ whole genome shotgun (WGS) entry which is preliminary data.</text>
</comment>
<dbReference type="AlphaFoldDB" id="A0A7Z7IZA5"/>
<dbReference type="InterPro" id="IPR058468">
    <property type="entry name" value="DUF8155_N"/>
</dbReference>
<dbReference type="InterPro" id="IPR046519">
    <property type="entry name" value="X-Tfes_XVIPCD"/>
</dbReference>
<gene>
    <name evidence="5" type="ORF">XFF6991_20004</name>
    <name evidence="6" type="ORF">XFF6991_530187</name>
</gene>
<dbReference type="EMBL" id="OCZC01000081">
    <property type="protein sequence ID" value="SOO26338.1"/>
    <property type="molecule type" value="Genomic_DNA"/>
</dbReference>
<reference evidence="5 7" key="1">
    <citation type="submission" date="2017-10" db="EMBL/GenBank/DDBJ databases">
        <authorList>
            <person name="Regsiter A."/>
            <person name="William W."/>
        </authorList>
    </citation>
    <scope>NUCLEOTIDE SEQUENCE [LARGE SCALE GENOMIC DNA]</scope>
    <source>
        <strain evidence="5 7">CFBP6991</strain>
    </source>
</reference>
<evidence type="ECO:0000259" key="3">
    <source>
        <dbReference type="Pfam" id="PF20410"/>
    </source>
</evidence>
<feature type="region of interest" description="Disordered" evidence="1">
    <location>
        <begin position="423"/>
        <end position="454"/>
    </location>
</feature>
<feature type="domain" description="DUF8155" evidence="4">
    <location>
        <begin position="109"/>
        <end position="191"/>
    </location>
</feature>